<comment type="caution">
    <text evidence="2">The sequence shown here is derived from an EMBL/GenBank/DDBJ whole genome shotgun (WGS) entry which is preliminary data.</text>
</comment>
<proteinExistence type="predicted"/>
<keyword evidence="3" id="KW-1185">Reference proteome</keyword>
<dbReference type="Proteomes" id="UP000327468">
    <property type="component" value="Chromosome 7"/>
</dbReference>
<evidence type="ECO:0000313" key="2">
    <source>
        <dbReference type="EMBL" id="KAB5571227.1"/>
    </source>
</evidence>
<keyword evidence="1" id="KW-0812">Transmembrane</keyword>
<organism evidence="2 3">
    <name type="scientific">Pangasianodon hypophthalmus</name>
    <name type="common">Striped catfish</name>
    <name type="synonym">Helicophagus hypophthalmus</name>
    <dbReference type="NCBI Taxonomy" id="310915"/>
    <lineage>
        <taxon>Eukaryota</taxon>
        <taxon>Metazoa</taxon>
        <taxon>Chordata</taxon>
        <taxon>Craniata</taxon>
        <taxon>Vertebrata</taxon>
        <taxon>Euteleostomi</taxon>
        <taxon>Actinopterygii</taxon>
        <taxon>Neopterygii</taxon>
        <taxon>Teleostei</taxon>
        <taxon>Ostariophysi</taxon>
        <taxon>Siluriformes</taxon>
        <taxon>Pangasiidae</taxon>
        <taxon>Pangasianodon</taxon>
    </lineage>
</organism>
<keyword evidence="1" id="KW-0472">Membrane</keyword>
<evidence type="ECO:0000256" key="1">
    <source>
        <dbReference type="SAM" id="Phobius"/>
    </source>
</evidence>
<keyword evidence="1" id="KW-1133">Transmembrane helix</keyword>
<dbReference type="AlphaFoldDB" id="A0A5N5NW27"/>
<reference evidence="2 3" key="1">
    <citation type="submission" date="2019-06" db="EMBL/GenBank/DDBJ databases">
        <title>A chromosome-scale genome assembly of the striped catfish, Pangasianodon hypophthalmus.</title>
        <authorList>
            <person name="Wen M."/>
            <person name="Zahm M."/>
            <person name="Roques C."/>
            <person name="Cabau C."/>
            <person name="Klopp C."/>
            <person name="Donnadieu C."/>
            <person name="Jouanno E."/>
            <person name="Avarre J.-C."/>
            <person name="Campet M."/>
            <person name="Ha T.T.T."/>
            <person name="Dugue R."/>
            <person name="Lampietro C."/>
            <person name="Louis A."/>
            <person name="Herpin A."/>
            <person name="Echchiki A."/>
            <person name="Berthelot C."/>
            <person name="Parey E."/>
            <person name="Roest-Crollius H."/>
            <person name="Braasch I."/>
            <person name="Postlethwait J."/>
            <person name="Bobe J."/>
            <person name="Montfort J."/>
            <person name="Bouchez O."/>
            <person name="Begum T."/>
            <person name="Schartl M."/>
            <person name="Guiguen Y."/>
        </authorList>
    </citation>
    <scope>NUCLEOTIDE SEQUENCE [LARGE SCALE GENOMIC DNA]</scope>
    <source>
        <strain evidence="2 3">Indonesia</strain>
        <tissue evidence="2">Blood</tissue>
    </source>
</reference>
<accession>A0A5N5NW27</accession>
<protein>
    <submittedName>
        <fullName evidence="2">Uncharacterized protein</fullName>
    </submittedName>
</protein>
<dbReference type="EMBL" id="VFJC01000008">
    <property type="protein sequence ID" value="KAB5571227.1"/>
    <property type="molecule type" value="Genomic_DNA"/>
</dbReference>
<evidence type="ECO:0000313" key="3">
    <source>
        <dbReference type="Proteomes" id="UP000327468"/>
    </source>
</evidence>
<name>A0A5N5NW27_PANHP</name>
<feature type="transmembrane region" description="Helical" evidence="1">
    <location>
        <begin position="12"/>
        <end position="34"/>
    </location>
</feature>
<gene>
    <name evidence="2" type="ORF">PHYPO_G00222610</name>
</gene>
<sequence length="107" mass="12483">MAVIKHLGNSQLIYGLHFCFGYCITETWLCNFLLTMLIFSRLYALCVVLRIWPGWIYSCVHALKCTFFDSTTTQQACFEILAFDIVSICKYLITRTISPEQLYTYCH</sequence>